<dbReference type="AlphaFoldDB" id="A0AAQ3SRF7"/>
<sequence length="412" mass="44207">MAPPLSRHLMLLALLLCAGASADTIDDGGDRLPSQPHYARIFSFGDSLTDTGNALRILGSQATVSRPPYGETFFGHPNGRASDGRIMIDFIAEALGVPQLTPYLAGKTAADFERGVNLAVGGGTALDPTFFESRGLQPFLPVSLRNQTSWFHNVLQVLGTERRNVTASSLFIVGEIGINDYLIGIIGNCTLAEMKSTFLPPIIGAIHSAVTDVIAAGARTVVVPGSIPIGCEPAMLMFYQGQLDAAGYDPETGCITWLNDFARLHNRALRNMIRGLRRAHPATSIVYADLYRPVTNLIVSPGRYGTAIQAFLYIYMLIDQHHMYLDLAYRPLVCDSAAGFRDMPLDVCCGGGGGGGAYHFEVSCGAAGTKTCPDPSAYISWDGVHFTEAANRQIACSVIQSLWPTTQEAGCR</sequence>
<dbReference type="PANTHER" id="PTHR22835">
    <property type="entry name" value="ZINC FINGER FYVE DOMAIN CONTAINING PROTEIN"/>
    <property type="match status" value="1"/>
</dbReference>
<comment type="similarity">
    <text evidence="1">Belongs to the 'GDSL' lipolytic enzyme family.</text>
</comment>
<evidence type="ECO:0000256" key="3">
    <source>
        <dbReference type="ARBA" id="ARBA00022801"/>
    </source>
</evidence>
<feature type="chain" id="PRO_5042815095" description="GDSL esterase/lipase" evidence="5">
    <location>
        <begin position="23"/>
        <end position="412"/>
    </location>
</feature>
<name>A0AAQ3SRF7_PASNO</name>
<dbReference type="Gene3D" id="3.40.50.1110">
    <property type="entry name" value="SGNH hydrolase"/>
    <property type="match status" value="1"/>
</dbReference>
<evidence type="ECO:0000256" key="4">
    <source>
        <dbReference type="ARBA" id="ARBA00023180"/>
    </source>
</evidence>
<gene>
    <name evidence="6" type="ORF">U9M48_009010</name>
</gene>
<dbReference type="InterPro" id="IPR001087">
    <property type="entry name" value="GDSL"/>
</dbReference>
<dbReference type="PANTHER" id="PTHR22835:SF166">
    <property type="entry name" value="GDSL-LIKE LIPASE_ACYLHYDROLASE FAMILY PROTEIN, EXPRESSED"/>
    <property type="match status" value="1"/>
</dbReference>
<organism evidence="6 7">
    <name type="scientific">Paspalum notatum var. saurae</name>
    <dbReference type="NCBI Taxonomy" id="547442"/>
    <lineage>
        <taxon>Eukaryota</taxon>
        <taxon>Viridiplantae</taxon>
        <taxon>Streptophyta</taxon>
        <taxon>Embryophyta</taxon>
        <taxon>Tracheophyta</taxon>
        <taxon>Spermatophyta</taxon>
        <taxon>Magnoliopsida</taxon>
        <taxon>Liliopsida</taxon>
        <taxon>Poales</taxon>
        <taxon>Poaceae</taxon>
        <taxon>PACMAD clade</taxon>
        <taxon>Panicoideae</taxon>
        <taxon>Andropogonodae</taxon>
        <taxon>Paspaleae</taxon>
        <taxon>Paspalinae</taxon>
        <taxon>Paspalum</taxon>
    </lineage>
</organism>
<dbReference type="Pfam" id="PF00657">
    <property type="entry name" value="Lipase_GDSL"/>
    <property type="match status" value="1"/>
</dbReference>
<feature type="signal peptide" evidence="5">
    <location>
        <begin position="1"/>
        <end position="22"/>
    </location>
</feature>
<dbReference type="CDD" id="cd01837">
    <property type="entry name" value="SGNH_plant_lipase_like"/>
    <property type="match status" value="1"/>
</dbReference>
<evidence type="ECO:0000256" key="1">
    <source>
        <dbReference type="ARBA" id="ARBA00008668"/>
    </source>
</evidence>
<evidence type="ECO:0000256" key="2">
    <source>
        <dbReference type="ARBA" id="ARBA00022729"/>
    </source>
</evidence>
<protein>
    <recommendedName>
        <fullName evidence="8">GDSL esterase/lipase</fullName>
    </recommendedName>
</protein>
<keyword evidence="3" id="KW-0378">Hydrolase</keyword>
<keyword evidence="7" id="KW-1185">Reference proteome</keyword>
<evidence type="ECO:0000313" key="7">
    <source>
        <dbReference type="Proteomes" id="UP001341281"/>
    </source>
</evidence>
<keyword evidence="4" id="KW-0325">Glycoprotein</keyword>
<dbReference type="GO" id="GO:0016788">
    <property type="term" value="F:hydrolase activity, acting on ester bonds"/>
    <property type="evidence" value="ECO:0007669"/>
    <property type="project" value="InterPro"/>
</dbReference>
<dbReference type="InterPro" id="IPR035669">
    <property type="entry name" value="SGNH_plant_lipase-like"/>
</dbReference>
<evidence type="ECO:0000313" key="6">
    <source>
        <dbReference type="EMBL" id="WVZ58779.1"/>
    </source>
</evidence>
<dbReference type="Proteomes" id="UP001341281">
    <property type="component" value="Chromosome 02"/>
</dbReference>
<dbReference type="SUPFAM" id="SSF52266">
    <property type="entry name" value="SGNH hydrolase"/>
    <property type="match status" value="1"/>
</dbReference>
<evidence type="ECO:0000256" key="5">
    <source>
        <dbReference type="SAM" id="SignalP"/>
    </source>
</evidence>
<feature type="non-terminal residue" evidence="6">
    <location>
        <position position="412"/>
    </location>
</feature>
<evidence type="ECO:0008006" key="8">
    <source>
        <dbReference type="Google" id="ProtNLM"/>
    </source>
</evidence>
<keyword evidence="2 5" id="KW-0732">Signal</keyword>
<dbReference type="EMBL" id="CP144746">
    <property type="protein sequence ID" value="WVZ58779.1"/>
    <property type="molecule type" value="Genomic_DNA"/>
</dbReference>
<proteinExistence type="inferred from homology"/>
<accession>A0AAQ3SRF7</accession>
<dbReference type="InterPro" id="IPR036514">
    <property type="entry name" value="SGNH_hydro_sf"/>
</dbReference>
<reference evidence="6 7" key="1">
    <citation type="submission" date="2024-02" db="EMBL/GenBank/DDBJ databases">
        <title>High-quality chromosome-scale genome assembly of Pensacola bahiagrass (Paspalum notatum Flugge var. saurae).</title>
        <authorList>
            <person name="Vega J.M."/>
            <person name="Podio M."/>
            <person name="Orjuela J."/>
            <person name="Siena L.A."/>
            <person name="Pessino S.C."/>
            <person name="Combes M.C."/>
            <person name="Mariac C."/>
            <person name="Albertini E."/>
            <person name="Pupilli F."/>
            <person name="Ortiz J.P.A."/>
            <person name="Leblanc O."/>
        </authorList>
    </citation>
    <scope>NUCLEOTIDE SEQUENCE [LARGE SCALE GENOMIC DNA]</scope>
    <source>
        <strain evidence="6">R1</strain>
        <tissue evidence="6">Leaf</tissue>
    </source>
</reference>